<feature type="transmembrane region" description="Helical" evidence="1">
    <location>
        <begin position="7"/>
        <end position="25"/>
    </location>
</feature>
<evidence type="ECO:0000313" key="2">
    <source>
        <dbReference type="EMBL" id="SEN89768.1"/>
    </source>
</evidence>
<keyword evidence="1" id="KW-1133">Transmembrane helix</keyword>
<feature type="transmembrane region" description="Helical" evidence="1">
    <location>
        <begin position="266"/>
        <end position="290"/>
    </location>
</feature>
<dbReference type="Proteomes" id="UP000199512">
    <property type="component" value="Unassembled WGS sequence"/>
</dbReference>
<sequence>MKENRNRIEFIDLIMLAVLVIFTVLGNSNPMFSIALVATVIPMIIIGVNSDWAFKFFALILTTVITFVIYGKAISIETFFIYLLPAFLSAIVFYNEAFRDSKNRKIRLAFEKDSGVYSYASLRVFMISIILFMLGTIAYYASMKYFMNVDVVGILQDRIKDIIENYRTIVKSTELKNIYSSEIFDELLGSTGTIIMLSVFTRSLILALISYFFAIPVLNRFCKKKLFNIKFDCIILPGNPVLMLVVTIIVLYLAKLSLPDMDIGIVINNFMFVMNILFFIEGLSLIVFGIKRWGNIKKNINWILMAFLILFVGIIPGIAVLGILDNIWNYRMKWDPGLKNFGGKNE</sequence>
<dbReference type="STRING" id="215200.SAMN05216454_1265"/>
<dbReference type="InterPro" id="IPR018710">
    <property type="entry name" value="DUF2232"/>
</dbReference>
<keyword evidence="1" id="KW-0812">Transmembrane</keyword>
<evidence type="ECO:0000256" key="1">
    <source>
        <dbReference type="SAM" id="Phobius"/>
    </source>
</evidence>
<feature type="transmembrane region" description="Helical" evidence="1">
    <location>
        <begin position="302"/>
        <end position="324"/>
    </location>
</feature>
<protein>
    <submittedName>
        <fullName evidence="2">Uncharacterized conserved protein YybS, DUF2232 family</fullName>
    </submittedName>
</protein>
<accession>A0A1H8KBI2</accession>
<proteinExistence type="predicted"/>
<feature type="transmembrane region" description="Helical" evidence="1">
    <location>
        <begin position="116"/>
        <end position="141"/>
    </location>
</feature>
<feature type="transmembrane region" description="Helical" evidence="1">
    <location>
        <begin position="56"/>
        <end position="73"/>
    </location>
</feature>
<reference evidence="2 3" key="1">
    <citation type="submission" date="2016-10" db="EMBL/GenBank/DDBJ databases">
        <authorList>
            <person name="de Groot N.N."/>
        </authorList>
    </citation>
    <scope>NUCLEOTIDE SEQUENCE [LARGE SCALE GENOMIC DNA]</scope>
    <source>
        <strain evidence="2 3">Calf135</strain>
    </source>
</reference>
<feature type="transmembrane region" description="Helical" evidence="1">
    <location>
        <begin position="234"/>
        <end position="254"/>
    </location>
</feature>
<gene>
    <name evidence="2" type="ORF">SAMN05216454_1265</name>
</gene>
<evidence type="ECO:0000313" key="3">
    <source>
        <dbReference type="Proteomes" id="UP000199512"/>
    </source>
</evidence>
<keyword evidence="3" id="KW-1185">Reference proteome</keyword>
<feature type="transmembrane region" description="Helical" evidence="1">
    <location>
        <begin position="31"/>
        <end position="49"/>
    </location>
</feature>
<organism evidence="2 3">
    <name type="scientific">Peptostreptococcus russellii</name>
    <dbReference type="NCBI Taxonomy" id="215200"/>
    <lineage>
        <taxon>Bacteria</taxon>
        <taxon>Bacillati</taxon>
        <taxon>Bacillota</taxon>
        <taxon>Clostridia</taxon>
        <taxon>Peptostreptococcales</taxon>
        <taxon>Peptostreptococcaceae</taxon>
        <taxon>Peptostreptococcus</taxon>
    </lineage>
</organism>
<feature type="transmembrane region" description="Helical" evidence="1">
    <location>
        <begin position="194"/>
        <end position="214"/>
    </location>
</feature>
<name>A0A1H8KBI2_9FIRM</name>
<dbReference type="AlphaFoldDB" id="A0A1H8KBI2"/>
<dbReference type="OrthoDB" id="1745436at2"/>
<dbReference type="Pfam" id="PF09991">
    <property type="entry name" value="DUF2232"/>
    <property type="match status" value="1"/>
</dbReference>
<dbReference type="EMBL" id="FODF01000026">
    <property type="protein sequence ID" value="SEN89768.1"/>
    <property type="molecule type" value="Genomic_DNA"/>
</dbReference>
<keyword evidence="1" id="KW-0472">Membrane</keyword>
<feature type="transmembrane region" description="Helical" evidence="1">
    <location>
        <begin position="79"/>
        <end position="95"/>
    </location>
</feature>
<dbReference type="RefSeq" id="WP_091976113.1">
    <property type="nucleotide sequence ID" value="NZ_FODF01000026.1"/>
</dbReference>